<dbReference type="Proteomes" id="UP001642484">
    <property type="component" value="Unassembled WGS sequence"/>
</dbReference>
<keyword evidence="3" id="KW-1185">Reference proteome</keyword>
<sequence length="187" mass="20219">MPDVLAALALAKVSPMAPVAADAISKAVDHNFHIYEEQQNALFNNAKDAIIAARSAILHNGASDASSAHAQTFVPRALPQPHVPQTVQQTHVHQVVPQPQVAQLEHQFQEAPQSEVPQAEPQPQVSQAEPQSQGAHAEPSQVLQAEPQSQMPQVAQGSVGEGFWALTGAWMEFTNRSFNCFKDRRSA</sequence>
<protein>
    <submittedName>
        <fullName evidence="2">Uncharacterized protein</fullName>
    </submittedName>
</protein>
<dbReference type="EMBL" id="CAXAMN010022306">
    <property type="protein sequence ID" value="CAK9068273.1"/>
    <property type="molecule type" value="Genomic_DNA"/>
</dbReference>
<evidence type="ECO:0000313" key="3">
    <source>
        <dbReference type="Proteomes" id="UP001642484"/>
    </source>
</evidence>
<evidence type="ECO:0000256" key="1">
    <source>
        <dbReference type="SAM" id="MobiDB-lite"/>
    </source>
</evidence>
<feature type="region of interest" description="Disordered" evidence="1">
    <location>
        <begin position="107"/>
        <end position="155"/>
    </location>
</feature>
<gene>
    <name evidence="2" type="ORF">CCMP2556_LOCUS33533</name>
</gene>
<feature type="compositionally biased region" description="Polar residues" evidence="1">
    <location>
        <begin position="110"/>
        <end position="134"/>
    </location>
</feature>
<proteinExistence type="predicted"/>
<reference evidence="2 3" key="1">
    <citation type="submission" date="2024-02" db="EMBL/GenBank/DDBJ databases">
        <authorList>
            <person name="Chen Y."/>
            <person name="Shah S."/>
            <person name="Dougan E. K."/>
            <person name="Thang M."/>
            <person name="Chan C."/>
        </authorList>
    </citation>
    <scope>NUCLEOTIDE SEQUENCE [LARGE SCALE GENOMIC DNA]</scope>
</reference>
<comment type="caution">
    <text evidence="2">The sequence shown here is derived from an EMBL/GenBank/DDBJ whole genome shotgun (WGS) entry which is preliminary data.</text>
</comment>
<accession>A0ABP0NXY7</accession>
<organism evidence="2 3">
    <name type="scientific">Durusdinium trenchii</name>
    <dbReference type="NCBI Taxonomy" id="1381693"/>
    <lineage>
        <taxon>Eukaryota</taxon>
        <taxon>Sar</taxon>
        <taxon>Alveolata</taxon>
        <taxon>Dinophyceae</taxon>
        <taxon>Suessiales</taxon>
        <taxon>Symbiodiniaceae</taxon>
        <taxon>Durusdinium</taxon>
    </lineage>
</organism>
<evidence type="ECO:0000313" key="2">
    <source>
        <dbReference type="EMBL" id="CAK9068273.1"/>
    </source>
</evidence>
<feature type="compositionally biased region" description="Polar residues" evidence="1">
    <location>
        <begin position="141"/>
        <end position="155"/>
    </location>
</feature>
<name>A0ABP0NXY7_9DINO</name>